<dbReference type="InterPro" id="IPR016181">
    <property type="entry name" value="Acyl_CoA_acyltransferase"/>
</dbReference>
<sequence>MNTKNSPFANNSFQSIWSKHFIPNSNIQAFKFIKGIAFYKHNWLPNYFNVGKNLTKGNNYSLNNTSDFKNKTLIIYDVLPHLMDEITVPKNLGVLKSLQYSGFLINLDQFKNIDDYLLKTFSKNTRMKLRKFSNRLERCFNLSYKMFLGEIDKTEYNQLFDDFIKLLKKRYSDKQITYNNMLPNEWNFYKEVAYPLILEKKASLFVIYDNNKPIAITYNYHTEDTVIDAITVFDIDYSKFNLGYVNNLKLLDWCFENNIKTLDFSKGYFDYKKRMCTKEYDFEYHIIYDKTSLISSFNAHLHYKFFEFKAYLRNKGINSRFHKLTYVFKNGKNSKSKKKIQISKLEELPSLDELMLIEIQNDFNYNFIKKDINDFLYLVIEPQNKIEIYKFKNQNNVYILSCNSTFQQIKIEST</sequence>
<dbReference type="GO" id="GO:0016740">
    <property type="term" value="F:transferase activity"/>
    <property type="evidence" value="ECO:0007669"/>
    <property type="project" value="UniProtKB-KW"/>
</dbReference>
<proteinExistence type="predicted"/>
<protein>
    <submittedName>
        <fullName evidence="2">Acetyltransferase (GNAT) domain-containing protein</fullName>
    </submittedName>
</protein>
<reference evidence="2 3" key="1">
    <citation type="submission" date="2016-11" db="EMBL/GenBank/DDBJ databases">
        <authorList>
            <person name="Jaros S."/>
            <person name="Januszkiewicz K."/>
            <person name="Wedrychowicz H."/>
        </authorList>
    </citation>
    <scope>NUCLEOTIDE SEQUENCE [LARGE SCALE GENOMIC DNA]</scope>
    <source>
        <strain evidence="2 3">CGMCC 1.12213</strain>
    </source>
</reference>
<feature type="domain" description="BioF2-like acetyltransferase" evidence="1">
    <location>
        <begin position="124"/>
        <end position="273"/>
    </location>
</feature>
<dbReference type="InterPro" id="IPR038740">
    <property type="entry name" value="BioF2-like_GNAT_dom"/>
</dbReference>
<accession>A0A1M6BIT2</accession>
<dbReference type="SUPFAM" id="SSF55729">
    <property type="entry name" value="Acyl-CoA N-acyltransferases (Nat)"/>
    <property type="match status" value="1"/>
</dbReference>
<evidence type="ECO:0000313" key="2">
    <source>
        <dbReference type="EMBL" id="SHI48690.1"/>
    </source>
</evidence>
<dbReference type="RefSeq" id="WP_019388722.1">
    <property type="nucleotide sequence ID" value="NZ_ALIH01000018.1"/>
</dbReference>
<dbReference type="Pfam" id="PF13480">
    <property type="entry name" value="Acetyltransf_6"/>
    <property type="match status" value="1"/>
</dbReference>
<gene>
    <name evidence="2" type="ORF">SAMN05216261_0755</name>
</gene>
<dbReference type="Proteomes" id="UP000184396">
    <property type="component" value="Unassembled WGS sequence"/>
</dbReference>
<name>A0A1M6BIT2_9FLAO</name>
<dbReference type="eggNOG" id="COG5653">
    <property type="taxonomic scope" value="Bacteria"/>
</dbReference>
<dbReference type="OrthoDB" id="1422531at2"/>
<dbReference type="STRING" id="1178825.SAMN05216261_0755"/>
<dbReference type="Gene3D" id="3.40.630.30">
    <property type="match status" value="1"/>
</dbReference>
<dbReference type="AlphaFoldDB" id="A0A1M6BIT2"/>
<evidence type="ECO:0000259" key="1">
    <source>
        <dbReference type="Pfam" id="PF13480"/>
    </source>
</evidence>
<evidence type="ECO:0000313" key="3">
    <source>
        <dbReference type="Proteomes" id="UP000184396"/>
    </source>
</evidence>
<dbReference type="EMBL" id="FQYK01000002">
    <property type="protein sequence ID" value="SHI48690.1"/>
    <property type="molecule type" value="Genomic_DNA"/>
</dbReference>
<keyword evidence="3" id="KW-1185">Reference proteome</keyword>
<keyword evidence="2" id="KW-0808">Transferase</keyword>
<organism evidence="2 3">
    <name type="scientific">Algibacter luteus</name>
    <dbReference type="NCBI Taxonomy" id="1178825"/>
    <lineage>
        <taxon>Bacteria</taxon>
        <taxon>Pseudomonadati</taxon>
        <taxon>Bacteroidota</taxon>
        <taxon>Flavobacteriia</taxon>
        <taxon>Flavobacteriales</taxon>
        <taxon>Flavobacteriaceae</taxon>
        <taxon>Algibacter</taxon>
    </lineage>
</organism>